<dbReference type="GO" id="GO:0005975">
    <property type="term" value="P:carbohydrate metabolic process"/>
    <property type="evidence" value="ECO:0007669"/>
    <property type="project" value="InterPro"/>
</dbReference>
<gene>
    <name evidence="4" type="ORF">DSM101010T_20380</name>
</gene>
<evidence type="ECO:0000259" key="3">
    <source>
        <dbReference type="Pfam" id="PF01522"/>
    </source>
</evidence>
<dbReference type="SUPFAM" id="SSF88713">
    <property type="entry name" value="Glycoside hydrolase/deacetylase"/>
    <property type="match status" value="1"/>
</dbReference>
<comment type="subcellular location">
    <subcellularLocation>
        <location evidence="1">Secreted</location>
    </subcellularLocation>
</comment>
<feature type="domain" description="NodB homology" evidence="3">
    <location>
        <begin position="55"/>
        <end position="168"/>
    </location>
</feature>
<dbReference type="InterPro" id="IPR002509">
    <property type="entry name" value="NODB_dom"/>
</dbReference>
<comment type="caution">
    <text evidence="4">The sequence shown here is derived from an EMBL/GenBank/DDBJ whole genome shotgun (WGS) entry which is preliminary data.</text>
</comment>
<dbReference type="GO" id="GO:0016810">
    <property type="term" value="F:hydrolase activity, acting on carbon-nitrogen (but not peptide) bonds"/>
    <property type="evidence" value="ECO:0007669"/>
    <property type="project" value="InterPro"/>
</dbReference>
<dbReference type="EMBL" id="BLVO01000013">
    <property type="protein sequence ID" value="GFM33673.1"/>
    <property type="molecule type" value="Genomic_DNA"/>
</dbReference>
<organism evidence="4 5">
    <name type="scientific">Desulfovibrio subterraneus</name>
    <dbReference type="NCBI Taxonomy" id="2718620"/>
    <lineage>
        <taxon>Bacteria</taxon>
        <taxon>Pseudomonadati</taxon>
        <taxon>Thermodesulfobacteriota</taxon>
        <taxon>Desulfovibrionia</taxon>
        <taxon>Desulfovibrionales</taxon>
        <taxon>Desulfovibrionaceae</taxon>
        <taxon>Desulfovibrio</taxon>
    </lineage>
</organism>
<evidence type="ECO:0000256" key="1">
    <source>
        <dbReference type="ARBA" id="ARBA00004613"/>
    </source>
</evidence>
<evidence type="ECO:0000313" key="5">
    <source>
        <dbReference type="Proteomes" id="UP000503840"/>
    </source>
</evidence>
<protein>
    <submittedName>
        <fullName evidence="4">Polysaccharide deacetylase</fullName>
    </submittedName>
</protein>
<evidence type="ECO:0000313" key="4">
    <source>
        <dbReference type="EMBL" id="GFM33673.1"/>
    </source>
</evidence>
<dbReference type="PANTHER" id="PTHR34216:SF3">
    <property type="entry name" value="POLY-BETA-1,6-N-ACETYL-D-GLUCOSAMINE N-DEACETYLASE"/>
    <property type="match status" value="1"/>
</dbReference>
<dbReference type="RefSeq" id="WP_174405314.1">
    <property type="nucleotide sequence ID" value="NZ_BLVO01000013.1"/>
</dbReference>
<dbReference type="GO" id="GO:0005576">
    <property type="term" value="C:extracellular region"/>
    <property type="evidence" value="ECO:0007669"/>
    <property type="project" value="UniProtKB-SubCell"/>
</dbReference>
<dbReference type="AlphaFoldDB" id="A0A7J0BIS5"/>
<proteinExistence type="predicted"/>
<evidence type="ECO:0000256" key="2">
    <source>
        <dbReference type="ARBA" id="ARBA00022729"/>
    </source>
</evidence>
<keyword evidence="2" id="KW-0732">Signal</keyword>
<dbReference type="Gene3D" id="3.20.20.370">
    <property type="entry name" value="Glycoside hydrolase/deacetylase"/>
    <property type="match status" value="1"/>
</dbReference>
<dbReference type="Pfam" id="PF01522">
    <property type="entry name" value="Polysacc_deac_1"/>
    <property type="match status" value="1"/>
</dbReference>
<dbReference type="PANTHER" id="PTHR34216">
    <property type="match status" value="1"/>
</dbReference>
<accession>A0A7J0BIS5</accession>
<dbReference type="InterPro" id="IPR011330">
    <property type="entry name" value="Glyco_hydro/deAcase_b/a-brl"/>
</dbReference>
<name>A0A7J0BIS5_9BACT</name>
<sequence>MTSSVPVLMYHYISRWKNPIAVSPELFEEHCAAMARNGWRGIGLDDAENFFIQGKPLPDKSILITFDDGFLDNYVYAYPILEKYGHKGTIFAVTGKIEPAAAPRNTLKQVWNNECSADALPRVDQPYVKHELGFDERQDPFLNWEEARLMEKSGVMRVSCHSAWHKSVFISPEYDGFYQPEKRTRTFDRIDSDIIWGLPRFKALPRLANRAFIPSQRLLAAIRELVPQETDAAYAFFAEEANLERLKTLVQGFSKDELGSYEDSMSLQGALRQELSQAKTTIEEELGRPERSLCWPWGAFSPDALSIGKDLGFRCFFTTEMGPNPAGCASRIHRFKAKDKPASWMMMRLQIYSRPWLAKLYSSIRL</sequence>
<reference evidence="4 5" key="1">
    <citation type="submission" date="2020-05" db="EMBL/GenBank/DDBJ databases">
        <title>Draft genome sequence of Desulfovibrio sp. strain HN2T.</title>
        <authorList>
            <person name="Ueno A."/>
            <person name="Tamazawa S."/>
            <person name="Tamamura S."/>
            <person name="Murakami T."/>
            <person name="Kiyama T."/>
            <person name="Inomata H."/>
            <person name="Amano Y."/>
            <person name="Miyakawa K."/>
            <person name="Tamaki H."/>
            <person name="Naganuma T."/>
            <person name="Kaneko K."/>
        </authorList>
    </citation>
    <scope>NUCLEOTIDE SEQUENCE [LARGE SCALE GENOMIC DNA]</scope>
    <source>
        <strain evidence="4 5">HN2</strain>
    </source>
</reference>
<dbReference type="Proteomes" id="UP000503840">
    <property type="component" value="Unassembled WGS sequence"/>
</dbReference>
<dbReference type="InterPro" id="IPR051398">
    <property type="entry name" value="Polysacch_Deacetylase"/>
</dbReference>
<dbReference type="CDD" id="cd10969">
    <property type="entry name" value="CE4_Ecf1_like_5s"/>
    <property type="match status" value="1"/>
</dbReference>
<keyword evidence="5" id="KW-1185">Reference proteome</keyword>